<keyword evidence="1" id="KW-0479">Metal-binding</keyword>
<dbReference type="Proteomes" id="UP000507470">
    <property type="component" value="Unassembled WGS sequence"/>
</dbReference>
<evidence type="ECO:0000256" key="1">
    <source>
        <dbReference type="PROSITE-ProRule" id="PRU00042"/>
    </source>
</evidence>
<dbReference type="AlphaFoldDB" id="A0A6J8EB56"/>
<evidence type="ECO:0000256" key="2">
    <source>
        <dbReference type="SAM" id="MobiDB-lite"/>
    </source>
</evidence>
<feature type="domain" description="C2H2-type" evidence="3">
    <location>
        <begin position="107"/>
        <end position="134"/>
    </location>
</feature>
<feature type="compositionally biased region" description="Basic and acidic residues" evidence="2">
    <location>
        <begin position="24"/>
        <end position="42"/>
    </location>
</feature>
<dbReference type="SMART" id="SM00355">
    <property type="entry name" value="ZnF_C2H2"/>
    <property type="match status" value="2"/>
</dbReference>
<dbReference type="Gene3D" id="3.30.160.60">
    <property type="entry name" value="Classic Zinc Finger"/>
    <property type="match status" value="1"/>
</dbReference>
<organism evidence="4 5">
    <name type="scientific">Mytilus coruscus</name>
    <name type="common">Sea mussel</name>
    <dbReference type="NCBI Taxonomy" id="42192"/>
    <lineage>
        <taxon>Eukaryota</taxon>
        <taxon>Metazoa</taxon>
        <taxon>Spiralia</taxon>
        <taxon>Lophotrochozoa</taxon>
        <taxon>Mollusca</taxon>
        <taxon>Bivalvia</taxon>
        <taxon>Autobranchia</taxon>
        <taxon>Pteriomorphia</taxon>
        <taxon>Mytilida</taxon>
        <taxon>Mytiloidea</taxon>
        <taxon>Mytilidae</taxon>
        <taxon>Mytilinae</taxon>
        <taxon>Mytilus</taxon>
    </lineage>
</organism>
<evidence type="ECO:0000259" key="3">
    <source>
        <dbReference type="PROSITE" id="PS50157"/>
    </source>
</evidence>
<feature type="compositionally biased region" description="Polar residues" evidence="2">
    <location>
        <begin position="43"/>
        <end position="52"/>
    </location>
</feature>
<dbReference type="GO" id="GO:0008270">
    <property type="term" value="F:zinc ion binding"/>
    <property type="evidence" value="ECO:0007669"/>
    <property type="project" value="UniProtKB-KW"/>
</dbReference>
<gene>
    <name evidence="4" type="ORF">MCOR_50169</name>
</gene>
<evidence type="ECO:0000313" key="4">
    <source>
        <dbReference type="EMBL" id="CAC5417680.1"/>
    </source>
</evidence>
<proteinExistence type="predicted"/>
<name>A0A6J8EB56_MYTCO</name>
<protein>
    <recommendedName>
        <fullName evidence="3">C2H2-type domain-containing protein</fullName>
    </recommendedName>
</protein>
<dbReference type="EMBL" id="CACVKT020008787">
    <property type="protein sequence ID" value="CAC5417680.1"/>
    <property type="molecule type" value="Genomic_DNA"/>
</dbReference>
<dbReference type="InterPro" id="IPR036236">
    <property type="entry name" value="Znf_C2H2_sf"/>
</dbReference>
<keyword evidence="5" id="KW-1185">Reference proteome</keyword>
<accession>A0A6J8EB56</accession>
<reference evidence="4 5" key="1">
    <citation type="submission" date="2020-06" db="EMBL/GenBank/DDBJ databases">
        <authorList>
            <person name="Li R."/>
            <person name="Bekaert M."/>
        </authorList>
    </citation>
    <scope>NUCLEOTIDE SEQUENCE [LARGE SCALE GENOMIC DNA]</scope>
    <source>
        <strain evidence="5">wild</strain>
    </source>
</reference>
<dbReference type="PROSITE" id="PS50157">
    <property type="entry name" value="ZINC_FINGER_C2H2_2"/>
    <property type="match status" value="1"/>
</dbReference>
<dbReference type="OrthoDB" id="4748970at2759"/>
<evidence type="ECO:0000313" key="5">
    <source>
        <dbReference type="Proteomes" id="UP000507470"/>
    </source>
</evidence>
<dbReference type="PROSITE" id="PS00028">
    <property type="entry name" value="ZINC_FINGER_C2H2_1"/>
    <property type="match status" value="1"/>
</dbReference>
<sequence length="156" mass="18044">MSRELVLVPKRKYDDLIRRAGDVDKRHEKDVGGEEKDIDRENQQQNVSSNQHGYGDTVLPSSFEAIGLVMDIDEILTDSALKYPDGSNAHENELRTLKRNLNDNKGFTCGICNKVIQHRNNFNRHLKSHETTHKCFLCNRKFTRIDTLKRHEADIL</sequence>
<dbReference type="Pfam" id="PF12874">
    <property type="entry name" value="zf-met"/>
    <property type="match status" value="1"/>
</dbReference>
<keyword evidence="1" id="KW-0863">Zinc-finger</keyword>
<dbReference type="InterPro" id="IPR013087">
    <property type="entry name" value="Znf_C2H2_type"/>
</dbReference>
<feature type="region of interest" description="Disordered" evidence="2">
    <location>
        <begin position="24"/>
        <end position="56"/>
    </location>
</feature>
<dbReference type="Pfam" id="PF00096">
    <property type="entry name" value="zf-C2H2"/>
    <property type="match status" value="1"/>
</dbReference>
<dbReference type="SUPFAM" id="SSF57667">
    <property type="entry name" value="beta-beta-alpha zinc fingers"/>
    <property type="match status" value="1"/>
</dbReference>
<keyword evidence="1" id="KW-0862">Zinc</keyword>